<feature type="compositionally biased region" description="Basic and acidic residues" evidence="1">
    <location>
        <begin position="47"/>
        <end position="63"/>
    </location>
</feature>
<protein>
    <submittedName>
        <fullName evidence="2">Uncharacterized protein</fullName>
    </submittedName>
</protein>
<feature type="compositionally biased region" description="Low complexity" evidence="1">
    <location>
        <begin position="18"/>
        <end position="30"/>
    </location>
</feature>
<comment type="caution">
    <text evidence="2">The sequence shown here is derived from an EMBL/GenBank/DDBJ whole genome shotgun (WGS) entry which is preliminary data.</text>
</comment>
<keyword evidence="3" id="KW-1185">Reference proteome</keyword>
<reference evidence="2 3" key="1">
    <citation type="journal article" date="2019" name="Int. J. Syst. Evol. Microbiol.">
        <title>The Global Catalogue of Microorganisms (GCM) 10K type strain sequencing project: providing services to taxonomists for standard genome sequencing and annotation.</title>
        <authorList>
            <consortium name="The Broad Institute Genomics Platform"/>
            <consortium name="The Broad Institute Genome Sequencing Center for Infectious Disease"/>
            <person name="Wu L."/>
            <person name="Ma J."/>
        </authorList>
    </citation>
    <scope>NUCLEOTIDE SEQUENCE [LARGE SCALE GENOMIC DNA]</scope>
    <source>
        <strain evidence="2 3">JCM 11269</strain>
    </source>
</reference>
<name>A0ABN1T5F7_9ACTN</name>
<organism evidence="2 3">
    <name type="scientific">Streptomyces thermogriseus</name>
    <dbReference type="NCBI Taxonomy" id="75292"/>
    <lineage>
        <taxon>Bacteria</taxon>
        <taxon>Bacillati</taxon>
        <taxon>Actinomycetota</taxon>
        <taxon>Actinomycetes</taxon>
        <taxon>Kitasatosporales</taxon>
        <taxon>Streptomycetaceae</taxon>
        <taxon>Streptomyces</taxon>
    </lineage>
</organism>
<evidence type="ECO:0000256" key="1">
    <source>
        <dbReference type="SAM" id="MobiDB-lite"/>
    </source>
</evidence>
<dbReference type="EMBL" id="BAAAHU010000064">
    <property type="protein sequence ID" value="GAA1015498.1"/>
    <property type="molecule type" value="Genomic_DNA"/>
</dbReference>
<accession>A0ABN1T5F7</accession>
<sequence>MRKAAAIWDRPALWTQTNSTGGTAAVSGTGEIFTRRGDGGSGEAAADVERRMSKADQYRHVDEGTEDGDGNSRLAVPPVSGGSAHEAAPAGAVRSGSGLPAGRVRMFASRSVVSGTSQ</sequence>
<evidence type="ECO:0000313" key="3">
    <source>
        <dbReference type="Proteomes" id="UP001501072"/>
    </source>
</evidence>
<proteinExistence type="predicted"/>
<feature type="region of interest" description="Disordered" evidence="1">
    <location>
        <begin position="18"/>
        <end position="101"/>
    </location>
</feature>
<dbReference type="Proteomes" id="UP001501072">
    <property type="component" value="Unassembled WGS sequence"/>
</dbReference>
<gene>
    <name evidence="2" type="ORF">GCM10009564_48130</name>
</gene>
<evidence type="ECO:0000313" key="2">
    <source>
        <dbReference type="EMBL" id="GAA1015498.1"/>
    </source>
</evidence>